<organism evidence="1 2">
    <name type="scientific">Sphingomonas caseinilyticus</name>
    <dbReference type="NCBI Taxonomy" id="2908205"/>
    <lineage>
        <taxon>Bacteria</taxon>
        <taxon>Pseudomonadati</taxon>
        <taxon>Pseudomonadota</taxon>
        <taxon>Alphaproteobacteria</taxon>
        <taxon>Sphingomonadales</taxon>
        <taxon>Sphingomonadaceae</taxon>
        <taxon>Sphingomonas</taxon>
    </lineage>
</organism>
<proteinExistence type="predicted"/>
<dbReference type="EMBL" id="JAMGBA010000004">
    <property type="protein sequence ID" value="MCL6699779.1"/>
    <property type="molecule type" value="Genomic_DNA"/>
</dbReference>
<reference evidence="1 2" key="1">
    <citation type="submission" date="2022-05" db="EMBL/GenBank/DDBJ databases">
        <authorList>
            <person name="Jo J.-H."/>
            <person name="Im W.-T."/>
        </authorList>
    </citation>
    <scope>NUCLEOTIDE SEQUENCE [LARGE SCALE GENOMIC DNA]</scope>
    <source>
        <strain evidence="1 2">NSE70-1</strain>
    </source>
</reference>
<dbReference type="Proteomes" id="UP001203410">
    <property type="component" value="Unassembled WGS sequence"/>
</dbReference>
<dbReference type="RefSeq" id="WP_249905236.1">
    <property type="nucleotide sequence ID" value="NZ_JAMGBA010000004.1"/>
</dbReference>
<comment type="caution">
    <text evidence="1">The sequence shown here is derived from an EMBL/GenBank/DDBJ whole genome shotgun (WGS) entry which is preliminary data.</text>
</comment>
<gene>
    <name evidence="1" type="ORF">LZ496_13435</name>
</gene>
<evidence type="ECO:0000313" key="1">
    <source>
        <dbReference type="EMBL" id="MCL6699779.1"/>
    </source>
</evidence>
<name>A0ABT0RY24_9SPHN</name>
<accession>A0ABT0RY24</accession>
<sequence length="253" mass="28265">MEFTQKPAASSLFDGQKRLKLVTHCKSAGTFEQQLLVEYAAYPMLNVLTPLSFRARLLSVEYTEPSGKFSQTKWGFFIEDLDDVAKRNGLTEAKVGARITVPQLEPRQAGLAAMFEYMIGNLDWSLRAGPEGEVCCHNAKLLTGNGPSLTPVIYDFDYSGMVDRPYAIPPEGIKVRSVRQRMYRGHCRHNQQALAAAAEFRNKRGEIEAVFNQIQPMSERTKAKALAYLATFYEDIATDEAVRTNLLKTCLGG</sequence>
<keyword evidence="2" id="KW-1185">Reference proteome</keyword>
<evidence type="ECO:0000313" key="2">
    <source>
        <dbReference type="Proteomes" id="UP001203410"/>
    </source>
</evidence>
<protein>
    <submittedName>
        <fullName evidence="1">Uncharacterized protein</fullName>
    </submittedName>
</protein>